<reference evidence="2 3" key="1">
    <citation type="submission" date="2020-08" db="EMBL/GenBank/DDBJ databases">
        <title>Cohnella phylogeny.</title>
        <authorList>
            <person name="Dunlap C."/>
        </authorList>
    </citation>
    <scope>NUCLEOTIDE SEQUENCE [LARGE SCALE GENOMIC DNA]</scope>
    <source>
        <strain evidence="2 3">DSM 28246</strain>
    </source>
</reference>
<keyword evidence="1" id="KW-0472">Membrane</keyword>
<evidence type="ECO:0000313" key="3">
    <source>
        <dbReference type="Proteomes" id="UP000547209"/>
    </source>
</evidence>
<keyword evidence="1" id="KW-0812">Transmembrane</keyword>
<protein>
    <submittedName>
        <fullName evidence="2">Uncharacterized protein</fullName>
    </submittedName>
</protein>
<dbReference type="Proteomes" id="UP000547209">
    <property type="component" value="Unassembled WGS sequence"/>
</dbReference>
<proteinExistence type="predicted"/>
<gene>
    <name evidence="2" type="ORF">H7C19_05330</name>
</gene>
<comment type="caution">
    <text evidence="2">The sequence shown here is derived from an EMBL/GenBank/DDBJ whole genome shotgun (WGS) entry which is preliminary data.</text>
</comment>
<organism evidence="2 3">
    <name type="scientific">Cohnella nanjingensis</name>
    <dbReference type="NCBI Taxonomy" id="1387779"/>
    <lineage>
        <taxon>Bacteria</taxon>
        <taxon>Bacillati</taxon>
        <taxon>Bacillota</taxon>
        <taxon>Bacilli</taxon>
        <taxon>Bacillales</taxon>
        <taxon>Paenibacillaceae</taxon>
        <taxon>Cohnella</taxon>
    </lineage>
</organism>
<evidence type="ECO:0000256" key="1">
    <source>
        <dbReference type="SAM" id="Phobius"/>
    </source>
</evidence>
<name>A0A7X0VF00_9BACL</name>
<sequence>MSNLSVNRSEPEVGDRAVEMTNLSPLVVRARLVFKAMVRIFALCIMIQVFLAGLALFWNSAQWASHTGFAIAVIIVSILVLVISFIARLPLSLRLRSAGLFGIIILIAVSAKLPSGIGYLSALHPVLALMLFFGTVSLVRKTDDLKKEKKQESAEQSG</sequence>
<dbReference type="RefSeq" id="WP_185141533.1">
    <property type="nucleotide sequence ID" value="NZ_JACJVP010000006.1"/>
</dbReference>
<feature type="transmembrane region" description="Helical" evidence="1">
    <location>
        <begin position="117"/>
        <end position="139"/>
    </location>
</feature>
<dbReference type="EMBL" id="JACJVP010000006">
    <property type="protein sequence ID" value="MBB6670104.1"/>
    <property type="molecule type" value="Genomic_DNA"/>
</dbReference>
<accession>A0A7X0VF00</accession>
<dbReference type="AlphaFoldDB" id="A0A7X0VF00"/>
<dbReference type="Pfam" id="PF19728">
    <property type="entry name" value="DUF6220"/>
    <property type="match status" value="1"/>
</dbReference>
<keyword evidence="1" id="KW-1133">Transmembrane helix</keyword>
<feature type="transmembrane region" description="Helical" evidence="1">
    <location>
        <begin position="63"/>
        <end position="86"/>
    </location>
</feature>
<keyword evidence="3" id="KW-1185">Reference proteome</keyword>
<evidence type="ECO:0000313" key="2">
    <source>
        <dbReference type="EMBL" id="MBB6670104.1"/>
    </source>
</evidence>
<dbReference type="InterPro" id="IPR046192">
    <property type="entry name" value="DUF6220"/>
</dbReference>
<feature type="transmembrane region" description="Helical" evidence="1">
    <location>
        <begin position="36"/>
        <end position="57"/>
    </location>
</feature>
<feature type="transmembrane region" description="Helical" evidence="1">
    <location>
        <begin position="93"/>
        <end position="111"/>
    </location>
</feature>